<evidence type="ECO:0000256" key="25">
    <source>
        <dbReference type="ARBA" id="ARBA00047324"/>
    </source>
</evidence>
<comment type="catalytic activity">
    <reaction evidence="46">
        <text>2-(9Z-octadecenoyl)-glycerol + H2O = glycerol + (9Z)-octadecenoate + H(+)</text>
        <dbReference type="Rhea" id="RHEA:38491"/>
        <dbReference type="ChEBI" id="CHEBI:15377"/>
        <dbReference type="ChEBI" id="CHEBI:15378"/>
        <dbReference type="ChEBI" id="CHEBI:17754"/>
        <dbReference type="ChEBI" id="CHEBI:30823"/>
        <dbReference type="ChEBI" id="CHEBI:73990"/>
    </reaction>
    <physiologicalReaction direction="left-to-right" evidence="46">
        <dbReference type="Rhea" id="RHEA:38492"/>
    </physiologicalReaction>
</comment>
<evidence type="ECO:0000256" key="22">
    <source>
        <dbReference type="ARBA" id="ARBA00031485"/>
    </source>
</evidence>
<evidence type="ECO:0000256" key="44">
    <source>
        <dbReference type="ARBA" id="ARBA00049363"/>
    </source>
</evidence>
<comment type="catalytic activity">
    <reaction evidence="42">
        <text>1-O-hexadecyl-2-(9Z)-octadecenoyl-sn-glycero-3-phosphocholine + H2O = 1-O-hexadecyl-sn-glycero-3-phosphocholine + (9Z)-octadecenoate + H(+)</text>
        <dbReference type="Rhea" id="RHEA:40915"/>
        <dbReference type="ChEBI" id="CHEBI:15377"/>
        <dbReference type="ChEBI" id="CHEBI:15378"/>
        <dbReference type="ChEBI" id="CHEBI:30823"/>
        <dbReference type="ChEBI" id="CHEBI:34112"/>
        <dbReference type="ChEBI" id="CHEBI:64496"/>
    </reaction>
    <physiologicalReaction direction="left-to-right" evidence="42">
        <dbReference type="Rhea" id="RHEA:40916"/>
    </physiologicalReaction>
</comment>
<keyword evidence="14 47" id="KW-0472">Membrane</keyword>
<comment type="catalytic activity">
    <reaction evidence="31">
        <text>a 1-O-alkyl-2-acyl-sn-glycero-3-phosphocholine + H2O = a 1-O-alkyl-sn-glycero-3-phosphocholine + a fatty acid + H(+)</text>
        <dbReference type="Rhea" id="RHEA:36231"/>
        <dbReference type="ChEBI" id="CHEBI:15377"/>
        <dbReference type="ChEBI" id="CHEBI:15378"/>
        <dbReference type="ChEBI" id="CHEBI:28868"/>
        <dbReference type="ChEBI" id="CHEBI:30909"/>
        <dbReference type="ChEBI" id="CHEBI:36702"/>
        <dbReference type="EC" id="3.1.1.4"/>
    </reaction>
    <physiologicalReaction direction="left-to-right" evidence="31">
        <dbReference type="Rhea" id="RHEA:36232"/>
    </physiologicalReaction>
</comment>
<dbReference type="GO" id="GO:0050253">
    <property type="term" value="F:retinyl-palmitate esterase activity"/>
    <property type="evidence" value="ECO:0007669"/>
    <property type="project" value="TreeGrafter"/>
</dbReference>
<comment type="function">
    <text evidence="24">Calcium-independent membrane-associated phospholipase that catalyzes complete diacylation of phospholipids by hydrolyzing both sn-1 and sn-2 fatty acyl chains attached to the glycerol backbone (phospholipase B activity). Has dual phospholipase and lysophospholipase activities toward diacylphospholipids. Preferentially cleaves sn-2 ester bonds over sn-1 bonds. Acts as a lipase toward glycerolipid substrates. Hydrolyzes fatty acyl chains of diacylglycerols with preference for the sn-2 position and of triacylglycerols with not positional selectivity. May also hydrolyze long chain retinyl esters such as retinyl palmitate. May contribute to digestion of dietary phospholipids, glycerolipids and retinoids, facilitating lipid absorption at the brush border.</text>
</comment>
<evidence type="ECO:0000256" key="40">
    <source>
        <dbReference type="ARBA" id="ARBA00048699"/>
    </source>
</evidence>
<comment type="catalytic activity">
    <reaction evidence="36">
        <text>1,2,3-tri-(9Z-octadecenoyl)-glycerol + H2O = di-(9Z)-octadecenoylglycerol + (9Z)-octadecenoate + H(+)</text>
        <dbReference type="Rhea" id="RHEA:38575"/>
        <dbReference type="ChEBI" id="CHEBI:15377"/>
        <dbReference type="ChEBI" id="CHEBI:15378"/>
        <dbReference type="ChEBI" id="CHEBI:30823"/>
        <dbReference type="ChEBI" id="CHEBI:53753"/>
        <dbReference type="ChEBI" id="CHEBI:75945"/>
    </reaction>
    <physiologicalReaction direction="left-to-right" evidence="36">
        <dbReference type="Rhea" id="RHEA:38576"/>
    </physiologicalReaction>
</comment>
<evidence type="ECO:0000256" key="4">
    <source>
        <dbReference type="ARBA" id="ARBA00013278"/>
    </source>
</evidence>
<dbReference type="InterPro" id="IPR008265">
    <property type="entry name" value="Lipase_GDSL_AS"/>
</dbReference>
<evidence type="ECO:0000256" key="29">
    <source>
        <dbReference type="ARBA" id="ARBA00048011"/>
    </source>
</evidence>
<comment type="catalytic activity">
    <reaction evidence="25">
        <text>1-hexadecanoyl-2-(9Z)-octadecenoyl-3-octadecanoyl-sn-glycerol + H2O = 2-(9Z-octadecenoyl)-3-octadecanoyl-sn-glycerol + hexadecanoate + H(+)</text>
        <dbReference type="Rhea" id="RHEA:41107"/>
        <dbReference type="ChEBI" id="CHEBI:7896"/>
        <dbReference type="ChEBI" id="CHEBI:15377"/>
        <dbReference type="ChEBI" id="CHEBI:15378"/>
        <dbReference type="ChEBI" id="CHEBI:75558"/>
        <dbReference type="ChEBI" id="CHEBI:77623"/>
    </reaction>
    <physiologicalReaction direction="left-to-right" evidence="25">
        <dbReference type="Rhea" id="RHEA:41108"/>
    </physiologicalReaction>
</comment>
<comment type="catalytic activity">
    <reaction evidence="35">
        <text>1-octadecanoyl-2-(9Z,12Z)-octadecadienoyl-sn-glycerol + H2O = 1-octadecanoyl-sn-glycerol + (9Z,12Z)-octadecadienoate + H(+)</text>
        <dbReference type="Rhea" id="RHEA:40927"/>
        <dbReference type="ChEBI" id="CHEBI:15377"/>
        <dbReference type="ChEBI" id="CHEBI:15378"/>
        <dbReference type="ChEBI" id="CHEBI:30245"/>
        <dbReference type="ChEBI" id="CHEBI:75550"/>
        <dbReference type="ChEBI" id="CHEBI:77097"/>
    </reaction>
    <physiologicalReaction direction="left-to-right" evidence="35">
        <dbReference type="Rhea" id="RHEA:40928"/>
    </physiologicalReaction>
</comment>
<evidence type="ECO:0000256" key="30">
    <source>
        <dbReference type="ARBA" id="ARBA00048015"/>
    </source>
</evidence>
<evidence type="ECO:0000256" key="14">
    <source>
        <dbReference type="ARBA" id="ARBA00023136"/>
    </source>
</evidence>
<dbReference type="InterPro" id="IPR035547">
    <property type="entry name" value="Phospholipase_B"/>
</dbReference>
<evidence type="ECO:0000256" key="5">
    <source>
        <dbReference type="ARBA" id="ARBA00013279"/>
    </source>
</evidence>
<comment type="catalytic activity">
    <reaction evidence="17">
        <text>a triacylglycerol + H2O = a diacylglycerol + a fatty acid + H(+)</text>
        <dbReference type="Rhea" id="RHEA:12044"/>
        <dbReference type="ChEBI" id="CHEBI:15377"/>
        <dbReference type="ChEBI" id="CHEBI:15378"/>
        <dbReference type="ChEBI" id="CHEBI:17855"/>
        <dbReference type="ChEBI" id="CHEBI:18035"/>
        <dbReference type="ChEBI" id="CHEBI:28868"/>
        <dbReference type="EC" id="3.1.1.3"/>
    </reaction>
    <physiologicalReaction direction="left-to-right" evidence="17">
        <dbReference type="Rhea" id="RHEA:12045"/>
    </physiologicalReaction>
</comment>
<evidence type="ECO:0000256" key="46">
    <source>
        <dbReference type="ARBA" id="ARBA00049461"/>
    </source>
</evidence>
<comment type="catalytic activity">
    <reaction evidence="19">
        <text>a 1,2-diacyl-sn-glycero-3-phosphocholine + H2O = a 1-acyl-sn-glycero-3-phosphocholine + a fatty acid + H(+)</text>
        <dbReference type="Rhea" id="RHEA:15801"/>
        <dbReference type="ChEBI" id="CHEBI:15377"/>
        <dbReference type="ChEBI" id="CHEBI:15378"/>
        <dbReference type="ChEBI" id="CHEBI:28868"/>
        <dbReference type="ChEBI" id="CHEBI:57643"/>
        <dbReference type="ChEBI" id="CHEBI:58168"/>
        <dbReference type="EC" id="3.1.1.4"/>
    </reaction>
    <physiologicalReaction direction="left-to-right" evidence="19">
        <dbReference type="Rhea" id="RHEA:15802"/>
    </physiologicalReaction>
</comment>
<sequence length="1477" mass="166413">MKKLKFFLWLPFFLVTAAHILTTKDKMKEEIELDPLRNYKLQSSHQTSSSAHTLRPSDIQVAVAIGSLGNVGDSGKEEGGIFQSSEQDFIQGSMRILTALIRMYNPSVQYYSPLGNSEVLSRNGTIDLLDQAKELVESMRKIQLFDYQHDWKLITVFHLCSSHNSDSQDISRLNSIKKLERVLDFLYREVPKVFVNVVDFTLLPIATLSHKDQNYVRNIVPNSCICFKDCSKLDESVQKWVYQDALEKLLASEKYALKRDFTACLQISFEEVNVPLATVNHDIDYSKKEALLKISGGEIAAVGIGLWNNMLTPTGQKKPYHFTEVPDPKCPSQAYPYIFTYKNSNYSPFPVMSWTEACCQKRNFGTTIPCSDRSPSNTVPESVHNLRPGDIKVIGALGDSLTSAVGAGASPNNLIELLIEYRGLSWSVGGNENLTTVTTLANIIREFNPSLVGFSIGNGKQNKPNSYLNQAVSGAHSGEMIQQTRKLINLMKNDSNINFHEDWKIITLFIGGNDLCDYCNDSIKSSPEYYIMNIQSALDLLHKEVPHTFVNLVSLLNVIPVRKLYQETSIYCPRLIMRSVCGCIFKPNDNSSEIEKVEFLNRRYQEETHRLVESGRYDTREDFTVVVQPVFEKAEIPQTPDGLPDASYFAPDCFHFHQKLHTQAARGLWNNMLEPIAEKTRIQRFEPEITLKCPNQAQPYLMTYKNSNYTYHKENTPVYGSQMLCKDKAPSIEYPTSVHSLKPSDVRVIAALGDSLTAGIGIGSAPNDMWDMHTQYRGLAWSIGGDASLKNVTTLPNILREFNANLTGYSIGIGEFTEANAALNLAVPGAQAKDLPVQVKRLVKIMKNDLKAIFNTDWKVITIFIGIQDLCNYCKDTNHYSAVNFSNHVQEALDLLHTEVPKALVNLVEVMDLLPLRQLFLDSRLPCAVHLAEDHCSCLLSLEEGSLGLLILEEAIKAYQSKIQKLIKSHKYDTREDFTVVLQPFLRDISLPVLQDGRLDTSFFAPDCFHFSQKSHSQLSRALWNNMLQPVGKKAVSFDFMDNITLSCPSPQQPFLRTFKNSNATNPSENPTKLPDQNWGSKLPCSVQTGSREVPTSVHRLQPADIRVIAALGDSMMIAEGAKAIGLNDIKTAWRGLSWSTGSDGSLETHTTLPNILKKFNPGLIGFSTGTQKETAGFNVAVGEATTWNISAQAHELVELMKRNPDLNYEEDWKLVTIFIGVNDLCQHCLDKEAYSVEKYVNHLQEALDILYKELPRAFVNMVEIMELTGLRQIEREESKCILPGVSLCPCFLNPWDNSFNLQEMEIINRDFQIKSAMLFNSGRYDQREDFAIVVQPFFRNIFLPLDSEGKPDLSFFAVDCFHFSERAHAEMAVAIWNNMLEPVGYKQSYKHFTKERLKLKCPTSEYPYLFTSRNSQIYNSGLETKSNGDSVPYWAVIIAATTGILAGSLIVWGVMTHKINKHSRARYAAAEEKTTM</sequence>
<evidence type="ECO:0000256" key="16">
    <source>
        <dbReference type="ARBA" id="ARBA00023264"/>
    </source>
</evidence>
<comment type="catalytic activity">
    <reaction evidence="29">
        <text>2,3-di-(9Z)-octadecenoyl-sn-glycerol + H2O = 3-(9Z-octadecenoyl)-sn-glycerol + (9Z)-octadecenoate + H(+)</text>
        <dbReference type="Rhea" id="RHEA:42604"/>
        <dbReference type="ChEBI" id="CHEBI:15377"/>
        <dbReference type="ChEBI" id="CHEBI:15378"/>
        <dbReference type="ChEBI" id="CHEBI:30823"/>
        <dbReference type="ChEBI" id="CHEBI:75824"/>
        <dbReference type="ChEBI" id="CHEBI:75938"/>
    </reaction>
    <physiologicalReaction direction="left-to-right" evidence="29">
        <dbReference type="Rhea" id="RHEA:42605"/>
    </physiologicalReaction>
</comment>
<dbReference type="PANTHER" id="PTHR21325">
    <property type="entry name" value="PHOSPHOLIPASE B, PLB1"/>
    <property type="match status" value="1"/>
</dbReference>
<evidence type="ECO:0000256" key="6">
    <source>
        <dbReference type="ARBA" id="ARBA00015133"/>
    </source>
</evidence>
<comment type="catalytic activity">
    <reaction evidence="34">
        <text>1-hexadecanoyl-2-(9Z,12Z-octadecadienoyl)-sn-glycero-3-phosphocholine + H2O = 2-(9Z,12Z-octadecadienoyl)-sn-glycero-3-phosphocholine + hexadecanoate + H(+)</text>
        <dbReference type="Rhea" id="RHEA:40971"/>
        <dbReference type="ChEBI" id="CHEBI:7896"/>
        <dbReference type="ChEBI" id="CHEBI:15377"/>
        <dbReference type="ChEBI" id="CHEBI:15378"/>
        <dbReference type="ChEBI" id="CHEBI:73002"/>
        <dbReference type="ChEBI" id="CHEBI:76084"/>
    </reaction>
    <physiologicalReaction direction="left-to-right" evidence="34">
        <dbReference type="Rhea" id="RHEA:40972"/>
    </physiologicalReaction>
</comment>
<comment type="catalytic activity">
    <reaction evidence="39">
        <text>1-hexadecanoyl-sn-glycero-3-phosphocholine + H2O = sn-glycerol 3-phosphocholine + hexadecanoate + H(+)</text>
        <dbReference type="Rhea" id="RHEA:40435"/>
        <dbReference type="ChEBI" id="CHEBI:7896"/>
        <dbReference type="ChEBI" id="CHEBI:15377"/>
        <dbReference type="ChEBI" id="CHEBI:15378"/>
        <dbReference type="ChEBI" id="CHEBI:16870"/>
        <dbReference type="ChEBI" id="CHEBI:72998"/>
    </reaction>
    <physiologicalReaction direction="left-to-right" evidence="39">
        <dbReference type="Rhea" id="RHEA:40436"/>
    </physiologicalReaction>
</comment>
<accession>A0A6I9XA86</accession>
<evidence type="ECO:0000313" key="49">
    <source>
        <dbReference type="Proteomes" id="UP000504617"/>
    </source>
</evidence>
<evidence type="ECO:0000256" key="31">
    <source>
        <dbReference type="ARBA" id="ARBA00048049"/>
    </source>
</evidence>
<evidence type="ECO:0000256" key="13">
    <source>
        <dbReference type="ARBA" id="ARBA00023098"/>
    </source>
</evidence>
<keyword evidence="9 48" id="KW-0732">Signal</keyword>
<evidence type="ECO:0000256" key="10">
    <source>
        <dbReference type="ARBA" id="ARBA00022737"/>
    </source>
</evidence>
<evidence type="ECO:0000256" key="37">
    <source>
        <dbReference type="ARBA" id="ARBA00048454"/>
    </source>
</evidence>
<dbReference type="GO" id="GO:0006644">
    <property type="term" value="P:phospholipid metabolic process"/>
    <property type="evidence" value="ECO:0007669"/>
    <property type="project" value="TreeGrafter"/>
</dbReference>
<dbReference type="InterPro" id="IPR038885">
    <property type="entry name" value="PLB1"/>
</dbReference>
<comment type="catalytic activity">
    <reaction evidence="33">
        <text>1,2-dihexadecanoyl-sn-glycero-3-phosphocholine + H2O = 1-hexadecanoyl-sn-glycero-3-phosphocholine + hexadecanoate + H(+)</text>
        <dbReference type="Rhea" id="RHEA:41223"/>
        <dbReference type="ChEBI" id="CHEBI:7896"/>
        <dbReference type="ChEBI" id="CHEBI:15377"/>
        <dbReference type="ChEBI" id="CHEBI:15378"/>
        <dbReference type="ChEBI" id="CHEBI:72998"/>
        <dbReference type="ChEBI" id="CHEBI:72999"/>
    </reaction>
    <physiologicalReaction direction="left-to-right" evidence="33">
        <dbReference type="Rhea" id="RHEA:41224"/>
    </physiologicalReaction>
</comment>
<comment type="catalytic activity">
    <reaction evidence="26">
        <text>1,3-dihexadecanoyl-2-(9Z-octadecenoyl)glycerol + H2O = 1-hexadecanoyl-2-(9Z-octadecenoyl)-glycerol + hexadecanoate + H(+)</text>
        <dbReference type="Rhea" id="RHEA:40979"/>
        <dbReference type="ChEBI" id="CHEBI:7896"/>
        <dbReference type="ChEBI" id="CHEBI:15377"/>
        <dbReference type="ChEBI" id="CHEBI:15378"/>
        <dbReference type="ChEBI" id="CHEBI:75585"/>
        <dbReference type="ChEBI" id="CHEBI:75688"/>
    </reaction>
    <physiologicalReaction direction="left-to-right" evidence="26">
        <dbReference type="Rhea" id="RHEA:40980"/>
    </physiologicalReaction>
</comment>
<evidence type="ECO:0000256" key="32">
    <source>
        <dbReference type="ARBA" id="ARBA00048058"/>
    </source>
</evidence>
<comment type="subcellular location">
    <subcellularLocation>
        <location evidence="1">Apical cell membrane</location>
        <topology evidence="1">Single-pass type I membrane protein</topology>
    </subcellularLocation>
</comment>
<comment type="catalytic activity">
    <reaction evidence="32">
        <text>1,2-di-(9Z-octadecenoyl)-sn-glycero-3-phosphocholine + H2O = 1-(9Z-octadecenoyl)-sn-glycero-3-phosphocholine + (9Z)-octadecenoate + H(+)</text>
        <dbReference type="Rhea" id="RHEA:40923"/>
        <dbReference type="ChEBI" id="CHEBI:15377"/>
        <dbReference type="ChEBI" id="CHEBI:15378"/>
        <dbReference type="ChEBI" id="CHEBI:28610"/>
        <dbReference type="ChEBI" id="CHEBI:30823"/>
        <dbReference type="ChEBI" id="CHEBI:74669"/>
    </reaction>
    <physiologicalReaction direction="left-to-right" evidence="32">
        <dbReference type="Rhea" id="RHEA:40924"/>
    </physiologicalReaction>
</comment>
<dbReference type="CTD" id="151056"/>
<dbReference type="SUPFAM" id="SSF52266">
    <property type="entry name" value="SGNH hydrolase"/>
    <property type="match status" value="3"/>
</dbReference>
<dbReference type="OrthoDB" id="10265800at2759"/>
<dbReference type="GO" id="GO:0031526">
    <property type="term" value="C:brush border membrane"/>
    <property type="evidence" value="ECO:0007669"/>
    <property type="project" value="TreeGrafter"/>
</dbReference>
<keyword evidence="7" id="KW-1003">Cell membrane</keyword>
<dbReference type="GeneID" id="106538236"/>
<comment type="catalytic activity">
    <reaction evidence="38">
        <text>1-hexadecanoyl-2-(9Z-octadecenoyl)-sn-glycero-3-phosphoethanolamine + H2O = 1-hexadecanoyl-sn-glycero-3-phosphoethanolamine + (9Z)-octadecenoate + H(+)</text>
        <dbReference type="Rhea" id="RHEA:40911"/>
        <dbReference type="ChEBI" id="CHEBI:15377"/>
        <dbReference type="ChEBI" id="CHEBI:15378"/>
        <dbReference type="ChEBI" id="CHEBI:30823"/>
        <dbReference type="ChEBI" id="CHEBI:73004"/>
        <dbReference type="ChEBI" id="CHEBI:73007"/>
    </reaction>
    <physiologicalReaction direction="left-to-right" evidence="38">
        <dbReference type="Rhea" id="RHEA:40912"/>
    </physiologicalReaction>
</comment>
<dbReference type="EC" id="3.1.1.5" evidence="3"/>
<evidence type="ECO:0000256" key="26">
    <source>
        <dbReference type="ARBA" id="ARBA00047363"/>
    </source>
</evidence>
<evidence type="ECO:0000256" key="19">
    <source>
        <dbReference type="ARBA" id="ARBA00023422"/>
    </source>
</evidence>
<feature type="signal peptide" evidence="48">
    <location>
        <begin position="1"/>
        <end position="18"/>
    </location>
</feature>
<keyword evidence="12 47" id="KW-1133">Transmembrane helix</keyword>
<keyword evidence="8 47" id="KW-0812">Transmembrane</keyword>
<dbReference type="GO" id="GO:0004623">
    <property type="term" value="F:phospholipase A2 activity"/>
    <property type="evidence" value="ECO:0007669"/>
    <property type="project" value="UniProtKB-EC"/>
</dbReference>
<keyword evidence="15" id="KW-0325">Glycoprotein</keyword>
<evidence type="ECO:0000256" key="39">
    <source>
        <dbReference type="ARBA" id="ARBA00048656"/>
    </source>
</evidence>
<feature type="chain" id="PRO_5027074993" description="Phospholipase B1, membrane-associated" evidence="48">
    <location>
        <begin position="19"/>
        <end position="1477"/>
    </location>
</feature>
<comment type="catalytic activity">
    <reaction evidence="45">
        <text>1,3-di-(9Z-octadecenoyl)-glycerol + H2O = 1-(9Z-octadecenoyl)-glycerol + (9Z)-octadecenoate + H(+)</text>
        <dbReference type="Rhea" id="RHEA:39939"/>
        <dbReference type="ChEBI" id="CHEBI:15377"/>
        <dbReference type="ChEBI" id="CHEBI:15378"/>
        <dbReference type="ChEBI" id="CHEBI:30823"/>
        <dbReference type="ChEBI" id="CHEBI:75342"/>
        <dbReference type="ChEBI" id="CHEBI:75735"/>
    </reaction>
    <physiologicalReaction direction="left-to-right" evidence="45">
        <dbReference type="Rhea" id="RHEA:39940"/>
    </physiologicalReaction>
</comment>
<evidence type="ECO:0000256" key="7">
    <source>
        <dbReference type="ARBA" id="ARBA00022475"/>
    </source>
</evidence>
<comment type="catalytic activity">
    <reaction evidence="43">
        <text>1-hexadecanoyl-2-(9Z)-octadecenoyl-3-octadecanoyl-sn-glycerol + H2O = 1-hexadecanoyl-3-octadecanoyl-sn-glycerol + (9Z)-octadecenoate + H(+)</text>
        <dbReference type="Rhea" id="RHEA:41103"/>
        <dbReference type="ChEBI" id="CHEBI:15377"/>
        <dbReference type="ChEBI" id="CHEBI:15378"/>
        <dbReference type="ChEBI" id="CHEBI:30823"/>
        <dbReference type="ChEBI" id="CHEBI:77623"/>
        <dbReference type="ChEBI" id="CHEBI:77624"/>
    </reaction>
    <physiologicalReaction direction="left-to-right" evidence="43">
        <dbReference type="Rhea" id="RHEA:41104"/>
    </physiologicalReaction>
</comment>
<dbReference type="PROSITE" id="PS01098">
    <property type="entry name" value="LIPASE_GDSL_SER"/>
    <property type="match status" value="1"/>
</dbReference>
<comment type="catalytic activity">
    <reaction evidence="28">
        <text>1-hexadecanoyl-2-(9Z)-octadecenoyl-3-octadecanoyl-sn-glycerol + H2O = 1-hexadecanoyl-2-(9Z-octadecenoyl)-sn-glycerol + octadecanoate + H(+)</text>
        <dbReference type="Rhea" id="RHEA:41111"/>
        <dbReference type="ChEBI" id="CHEBI:15377"/>
        <dbReference type="ChEBI" id="CHEBI:15378"/>
        <dbReference type="ChEBI" id="CHEBI:25629"/>
        <dbReference type="ChEBI" id="CHEBI:75466"/>
        <dbReference type="ChEBI" id="CHEBI:77623"/>
    </reaction>
    <physiologicalReaction direction="left-to-right" evidence="28">
        <dbReference type="Rhea" id="RHEA:41112"/>
    </physiologicalReaction>
</comment>
<comment type="catalytic activity">
    <reaction evidence="27">
        <text>1-(9Z-octadecenoyl)-glycerol + H2O = glycerol + (9Z)-octadecenoate + H(+)</text>
        <dbReference type="Rhea" id="RHEA:38487"/>
        <dbReference type="ChEBI" id="CHEBI:15377"/>
        <dbReference type="ChEBI" id="CHEBI:15378"/>
        <dbReference type="ChEBI" id="CHEBI:17754"/>
        <dbReference type="ChEBI" id="CHEBI:30823"/>
        <dbReference type="ChEBI" id="CHEBI:75342"/>
    </reaction>
    <physiologicalReaction direction="left-to-right" evidence="27">
        <dbReference type="Rhea" id="RHEA:38488"/>
    </physiologicalReaction>
</comment>
<evidence type="ECO:0000313" key="50">
    <source>
        <dbReference type="RefSeq" id="XP_013908153.1"/>
    </source>
</evidence>
<feature type="transmembrane region" description="Helical" evidence="47">
    <location>
        <begin position="1434"/>
        <end position="1455"/>
    </location>
</feature>
<evidence type="ECO:0000256" key="9">
    <source>
        <dbReference type="ARBA" id="ARBA00022729"/>
    </source>
</evidence>
<evidence type="ECO:0000256" key="47">
    <source>
        <dbReference type="SAM" id="Phobius"/>
    </source>
</evidence>
<evidence type="ECO:0000256" key="27">
    <source>
        <dbReference type="ARBA" id="ARBA00047438"/>
    </source>
</evidence>
<evidence type="ECO:0000256" key="48">
    <source>
        <dbReference type="SAM" id="SignalP"/>
    </source>
</evidence>
<evidence type="ECO:0000256" key="33">
    <source>
        <dbReference type="ARBA" id="ARBA00048227"/>
    </source>
</evidence>
<comment type="catalytic activity">
    <reaction evidence="40">
        <text>1-hexadecanoyl-2-(9Z-octadecenoyl)-sn-glycero-3-phosphocholine + H2O = 1-hexadecanoyl-sn-glycero-3-phosphocholine + (9Z)-octadecenoate + H(+)</text>
        <dbReference type="Rhea" id="RHEA:38779"/>
        <dbReference type="ChEBI" id="CHEBI:15377"/>
        <dbReference type="ChEBI" id="CHEBI:15378"/>
        <dbReference type="ChEBI" id="CHEBI:30823"/>
        <dbReference type="ChEBI" id="CHEBI:72998"/>
        <dbReference type="ChEBI" id="CHEBI:73001"/>
    </reaction>
    <physiologicalReaction direction="left-to-right" evidence="40">
        <dbReference type="Rhea" id="RHEA:38780"/>
    </physiologicalReaction>
</comment>
<keyword evidence="11" id="KW-0378">Hydrolase</keyword>
<dbReference type="Gene3D" id="3.40.50.1110">
    <property type="entry name" value="SGNH hydrolase"/>
    <property type="match status" value="3"/>
</dbReference>
<dbReference type="InterPro" id="IPR001087">
    <property type="entry name" value="GDSL"/>
</dbReference>
<comment type="catalytic activity">
    <reaction evidence="44">
        <text>1,2-dihexadecanoyl-sn-glycero-3-phosphocholine + 2 H2O = sn-glycerol 3-phosphocholine + 2 hexadecanoate + 2 H(+)</text>
        <dbReference type="Rhea" id="RHEA:40975"/>
        <dbReference type="ChEBI" id="CHEBI:7896"/>
        <dbReference type="ChEBI" id="CHEBI:15377"/>
        <dbReference type="ChEBI" id="CHEBI:15378"/>
        <dbReference type="ChEBI" id="CHEBI:16870"/>
        <dbReference type="ChEBI" id="CHEBI:72999"/>
    </reaction>
    <physiologicalReaction direction="left-to-right" evidence="44">
        <dbReference type="Rhea" id="RHEA:40976"/>
    </physiologicalReaction>
</comment>
<comment type="catalytic activity">
    <reaction evidence="18">
        <text>1-hexadecanoyl-2-(9Z,12Z-octadecadienoyl)-sn-glycero-3-phosphocholine + H2O = (9Z,12Z)-octadecadienoate + 1-hexadecanoyl-sn-glycero-3-phosphocholine + H(+)</text>
        <dbReference type="Rhea" id="RHEA:40811"/>
        <dbReference type="ChEBI" id="CHEBI:15377"/>
        <dbReference type="ChEBI" id="CHEBI:15378"/>
        <dbReference type="ChEBI" id="CHEBI:30245"/>
        <dbReference type="ChEBI" id="CHEBI:72998"/>
        <dbReference type="ChEBI" id="CHEBI:73002"/>
    </reaction>
    <physiologicalReaction direction="left-to-right" evidence="18">
        <dbReference type="Rhea" id="RHEA:40812"/>
    </physiologicalReaction>
</comment>
<dbReference type="GO" id="GO:0004806">
    <property type="term" value="F:triacylglycerol lipase activity"/>
    <property type="evidence" value="ECO:0007669"/>
    <property type="project" value="UniProtKB-EC"/>
</dbReference>
<keyword evidence="13" id="KW-0443">Lipid metabolism</keyword>
<evidence type="ECO:0000256" key="35">
    <source>
        <dbReference type="ARBA" id="ARBA00048374"/>
    </source>
</evidence>
<keyword evidence="49" id="KW-1185">Reference proteome</keyword>
<dbReference type="InterPro" id="IPR036514">
    <property type="entry name" value="SGNH_hydro_sf"/>
</dbReference>
<evidence type="ECO:0000256" key="3">
    <source>
        <dbReference type="ARBA" id="ARBA00013274"/>
    </source>
</evidence>
<evidence type="ECO:0000256" key="21">
    <source>
        <dbReference type="ARBA" id="ARBA00031182"/>
    </source>
</evidence>
<comment type="catalytic activity">
    <reaction evidence="30">
        <text>1-hexadecanoyl-2-(9Z-octadecenoyl)-sn-glycero-3-phospho-(1'-sn-glycerol) + H2O = 1-hexadecanoyl-sn-glycero-3-phospho-(1'-sn-glycerol) + (9Z)-octadecenoate + H(+)</text>
        <dbReference type="Rhea" id="RHEA:40919"/>
        <dbReference type="ChEBI" id="CHEBI:15377"/>
        <dbReference type="ChEBI" id="CHEBI:15378"/>
        <dbReference type="ChEBI" id="CHEBI:30823"/>
        <dbReference type="ChEBI" id="CHEBI:72841"/>
        <dbReference type="ChEBI" id="CHEBI:75158"/>
    </reaction>
    <physiologicalReaction direction="left-to-right" evidence="30">
        <dbReference type="Rhea" id="RHEA:40920"/>
    </physiologicalReaction>
</comment>
<dbReference type="GO" id="GO:0004622">
    <property type="term" value="F:phosphatidylcholine lysophospholipase activity"/>
    <property type="evidence" value="ECO:0007669"/>
    <property type="project" value="UniProtKB-EC"/>
</dbReference>
<evidence type="ECO:0000256" key="45">
    <source>
        <dbReference type="ARBA" id="ARBA00049372"/>
    </source>
</evidence>
<organism evidence="49 50">
    <name type="scientific">Thamnophis sirtalis</name>
    <dbReference type="NCBI Taxonomy" id="35019"/>
    <lineage>
        <taxon>Eukaryota</taxon>
        <taxon>Metazoa</taxon>
        <taxon>Chordata</taxon>
        <taxon>Craniata</taxon>
        <taxon>Vertebrata</taxon>
        <taxon>Euteleostomi</taxon>
        <taxon>Lepidosauria</taxon>
        <taxon>Squamata</taxon>
        <taxon>Bifurcata</taxon>
        <taxon>Unidentata</taxon>
        <taxon>Episquamata</taxon>
        <taxon>Toxicofera</taxon>
        <taxon>Serpentes</taxon>
        <taxon>Colubroidea</taxon>
        <taxon>Colubridae</taxon>
        <taxon>Natricinae</taxon>
        <taxon>Thamnophis</taxon>
    </lineage>
</organism>
<dbReference type="RefSeq" id="XP_013908153.1">
    <property type="nucleotide sequence ID" value="XM_014052678.1"/>
</dbReference>
<comment type="catalytic activity">
    <reaction evidence="41">
        <text>1,3-dihexadecanoyl-2-(9Z-octadecenoyl)glycerol + H2O = 1,3-dihexadecanoylglycerol + (9Z)-octadecenoate + H(+)</text>
        <dbReference type="Rhea" id="RHEA:40983"/>
        <dbReference type="ChEBI" id="CHEBI:15377"/>
        <dbReference type="ChEBI" id="CHEBI:15378"/>
        <dbReference type="ChEBI" id="CHEBI:30823"/>
        <dbReference type="ChEBI" id="CHEBI:75688"/>
        <dbReference type="ChEBI" id="CHEBI:77619"/>
    </reaction>
    <physiologicalReaction direction="left-to-right" evidence="41">
        <dbReference type="Rhea" id="RHEA:40984"/>
    </physiologicalReaction>
</comment>
<name>A0A6I9XA86_9SAUR</name>
<proteinExistence type="inferred from homology"/>
<dbReference type="KEGG" id="tsr:106538236"/>
<dbReference type="EC" id="3.1.1.4" evidence="4"/>
<evidence type="ECO:0000256" key="34">
    <source>
        <dbReference type="ARBA" id="ARBA00048362"/>
    </source>
</evidence>
<evidence type="ECO:0000256" key="18">
    <source>
        <dbReference type="ARBA" id="ARBA00023408"/>
    </source>
</evidence>
<evidence type="ECO:0000256" key="15">
    <source>
        <dbReference type="ARBA" id="ARBA00023180"/>
    </source>
</evidence>
<dbReference type="CDD" id="cd01824">
    <property type="entry name" value="Phospholipase_B_like"/>
    <property type="match status" value="3"/>
</dbReference>
<keyword evidence="16" id="KW-1208">Phospholipid metabolism</keyword>
<evidence type="ECO:0000256" key="43">
    <source>
        <dbReference type="ARBA" id="ARBA00048939"/>
    </source>
</evidence>
<gene>
    <name evidence="50" type="primary">PLB1</name>
</gene>
<evidence type="ECO:0000256" key="38">
    <source>
        <dbReference type="ARBA" id="ARBA00048613"/>
    </source>
</evidence>
<evidence type="ECO:0000256" key="1">
    <source>
        <dbReference type="ARBA" id="ARBA00004247"/>
    </source>
</evidence>
<evidence type="ECO:0000256" key="28">
    <source>
        <dbReference type="ARBA" id="ARBA00047459"/>
    </source>
</evidence>
<evidence type="ECO:0000256" key="42">
    <source>
        <dbReference type="ARBA" id="ARBA00048872"/>
    </source>
</evidence>
<reference evidence="50" key="1">
    <citation type="submission" date="2025-08" db="UniProtKB">
        <authorList>
            <consortium name="RefSeq"/>
        </authorList>
    </citation>
    <scope>IDENTIFICATION</scope>
</reference>
<evidence type="ECO:0000256" key="12">
    <source>
        <dbReference type="ARBA" id="ARBA00022989"/>
    </source>
</evidence>
<evidence type="ECO:0000256" key="2">
    <source>
        <dbReference type="ARBA" id="ARBA00009979"/>
    </source>
</evidence>
<protein>
    <recommendedName>
        <fullName evidence="6">Phospholipase B1, membrane-associated</fullName>
        <ecNumber evidence="5">3.1.1.3</ecNumber>
        <ecNumber evidence="4">3.1.1.4</ecNumber>
        <ecNumber evidence="3">3.1.1.5</ecNumber>
    </recommendedName>
    <alternativeName>
        <fullName evidence="20">Lysophospholipase</fullName>
    </alternativeName>
    <alternativeName>
        <fullName evidence="21">Phospholipase A2</fullName>
    </alternativeName>
    <alternativeName>
        <fullName evidence="23">Phospholipase B/lipase</fullName>
    </alternativeName>
    <alternativeName>
        <fullName evidence="22">Triacylglycerol lipase</fullName>
    </alternativeName>
</protein>
<evidence type="ECO:0000256" key="24">
    <source>
        <dbReference type="ARBA" id="ARBA00045916"/>
    </source>
</evidence>
<evidence type="ECO:0000256" key="23">
    <source>
        <dbReference type="ARBA" id="ARBA00033022"/>
    </source>
</evidence>
<dbReference type="Pfam" id="PF00657">
    <property type="entry name" value="Lipase_GDSL"/>
    <property type="match status" value="3"/>
</dbReference>
<comment type="catalytic activity">
    <reaction evidence="37">
        <text>a 1-acyl-sn-glycero-3-phosphocholine + H2O = sn-glycerol 3-phosphocholine + a fatty acid + H(+)</text>
        <dbReference type="Rhea" id="RHEA:15177"/>
        <dbReference type="ChEBI" id="CHEBI:15377"/>
        <dbReference type="ChEBI" id="CHEBI:15378"/>
        <dbReference type="ChEBI" id="CHEBI:16870"/>
        <dbReference type="ChEBI" id="CHEBI:28868"/>
        <dbReference type="ChEBI" id="CHEBI:58168"/>
        <dbReference type="EC" id="3.1.1.5"/>
    </reaction>
    <physiologicalReaction direction="left-to-right" evidence="37">
        <dbReference type="Rhea" id="RHEA:15178"/>
    </physiologicalReaction>
</comment>
<evidence type="ECO:0000256" key="20">
    <source>
        <dbReference type="ARBA" id="ARBA00029723"/>
    </source>
</evidence>
<evidence type="ECO:0000256" key="11">
    <source>
        <dbReference type="ARBA" id="ARBA00022801"/>
    </source>
</evidence>
<keyword evidence="10" id="KW-0677">Repeat</keyword>
<dbReference type="PANTHER" id="PTHR21325:SF52">
    <property type="entry name" value="PHOSPHOLIPASE B1, MEMBRANE-ASSOCIATED"/>
    <property type="match status" value="1"/>
</dbReference>
<evidence type="ECO:0000256" key="8">
    <source>
        <dbReference type="ARBA" id="ARBA00022692"/>
    </source>
</evidence>
<evidence type="ECO:0000256" key="17">
    <source>
        <dbReference type="ARBA" id="ARBA00023369"/>
    </source>
</evidence>
<comment type="similarity">
    <text evidence="2">Belongs to the 'GDSL' lipolytic enzyme family. Phospholipase B1 subfamily.</text>
</comment>
<evidence type="ECO:0000256" key="36">
    <source>
        <dbReference type="ARBA" id="ARBA00048386"/>
    </source>
</evidence>
<dbReference type="Proteomes" id="UP000504617">
    <property type="component" value="Unplaced"/>
</dbReference>
<evidence type="ECO:0000256" key="41">
    <source>
        <dbReference type="ARBA" id="ARBA00048869"/>
    </source>
</evidence>
<dbReference type="EC" id="3.1.1.3" evidence="5"/>